<dbReference type="InterPro" id="IPR018642">
    <property type="entry name" value="DUF2066"/>
</dbReference>
<dbReference type="RefSeq" id="WP_190763181.1">
    <property type="nucleotide sequence ID" value="NZ_JACXLD010000002.1"/>
</dbReference>
<dbReference type="Proteomes" id="UP000610558">
    <property type="component" value="Unassembled WGS sequence"/>
</dbReference>
<proteinExistence type="predicted"/>
<reference evidence="1" key="1">
    <citation type="submission" date="2020-09" db="EMBL/GenBank/DDBJ databases">
        <authorList>
            <person name="Yoon J.-W."/>
        </authorList>
    </citation>
    <scope>NUCLEOTIDE SEQUENCE</scope>
    <source>
        <strain evidence="1">KMU-158</strain>
    </source>
</reference>
<evidence type="ECO:0000313" key="1">
    <source>
        <dbReference type="EMBL" id="MBD2858391.1"/>
    </source>
</evidence>
<gene>
    <name evidence="1" type="ORF">IB286_05155</name>
</gene>
<comment type="caution">
    <text evidence="1">The sequence shown here is derived from an EMBL/GenBank/DDBJ whole genome shotgun (WGS) entry which is preliminary data.</text>
</comment>
<evidence type="ECO:0000313" key="2">
    <source>
        <dbReference type="Proteomes" id="UP000610558"/>
    </source>
</evidence>
<protein>
    <submittedName>
        <fullName evidence="1">DUF2066 domain-containing protein</fullName>
    </submittedName>
</protein>
<dbReference type="AlphaFoldDB" id="A0A927GV81"/>
<organism evidence="1 2">
    <name type="scientific">Spongiibacter pelagi</name>
    <dbReference type="NCBI Taxonomy" id="2760804"/>
    <lineage>
        <taxon>Bacteria</taxon>
        <taxon>Pseudomonadati</taxon>
        <taxon>Pseudomonadota</taxon>
        <taxon>Gammaproteobacteria</taxon>
        <taxon>Cellvibrionales</taxon>
        <taxon>Spongiibacteraceae</taxon>
        <taxon>Spongiibacter</taxon>
    </lineage>
</organism>
<accession>A0A927GV81</accession>
<dbReference type="EMBL" id="JACXLD010000002">
    <property type="protein sequence ID" value="MBD2858391.1"/>
    <property type="molecule type" value="Genomic_DNA"/>
</dbReference>
<name>A0A927GV81_9GAMM</name>
<sequence>MKKKPLAGLLKKPLADLFILPLIALLAACLVSAPVSADVVQKLYDAALPLESGRAELSQVQIREGLRQVFVRVSGESELDVEPGIAEALADPKPFLSQYNFRRQRDELGQERVILDMSFSPRQVNGTLQSAGLPVWSSNRPAVLVWMVIDTAQGRQFLNAENSDMALQALREEAYRRGLALQFPLLDLEDRGALSVDALWSMSVNQVRTASERYRAPYVLMGKATALSSGSWLASWAVLEAEQSQRLDTQGMGINQVLAPVIDFIADSQADQYALTGTGQDAQANLIAVKGVADFATYAEILTYLEGLAVVEHANLVWADGEDMVLELVLKDSLDKAQRFLSLDGRMQPLLGVTSGVDVKSGLMLQARYRWRGQGR</sequence>
<dbReference type="PROSITE" id="PS51257">
    <property type="entry name" value="PROKAR_LIPOPROTEIN"/>
    <property type="match status" value="1"/>
</dbReference>
<dbReference type="Pfam" id="PF09839">
    <property type="entry name" value="DUF2066"/>
    <property type="match status" value="1"/>
</dbReference>
<keyword evidence="2" id="KW-1185">Reference proteome</keyword>